<protein>
    <submittedName>
        <fullName evidence="2">Uncharacterized protein</fullName>
    </submittedName>
</protein>
<feature type="compositionally biased region" description="Basic and acidic residues" evidence="1">
    <location>
        <begin position="36"/>
        <end position="48"/>
    </location>
</feature>
<dbReference type="AlphaFoldDB" id="A0A848DRF9"/>
<accession>A0A848DRF9</accession>
<keyword evidence="3" id="KW-1185">Reference proteome</keyword>
<dbReference type="RefSeq" id="WP_169415642.1">
    <property type="nucleotide sequence ID" value="NZ_JAAXKZ010000145.1"/>
</dbReference>
<reference evidence="2 3" key="1">
    <citation type="submission" date="2020-04" db="EMBL/GenBank/DDBJ databases">
        <authorList>
            <person name="Klaysubun C."/>
            <person name="Duangmal K."/>
            <person name="Lipun K."/>
        </authorList>
    </citation>
    <scope>NUCLEOTIDE SEQUENCE [LARGE SCALE GENOMIC DNA]</scope>
    <source>
        <strain evidence="2 3">DSM 45300</strain>
    </source>
</reference>
<comment type="caution">
    <text evidence="2">The sequence shown here is derived from an EMBL/GenBank/DDBJ whole genome shotgun (WGS) entry which is preliminary data.</text>
</comment>
<evidence type="ECO:0000256" key="1">
    <source>
        <dbReference type="SAM" id="MobiDB-lite"/>
    </source>
</evidence>
<sequence length="63" mass="6789">MSDDLVSTAELVWENEGGRLRPASPDGPGEGSDDDAAVREPGLHDQRNHGPPLPELVEQQRTS</sequence>
<feature type="region of interest" description="Disordered" evidence="1">
    <location>
        <begin position="13"/>
        <end position="63"/>
    </location>
</feature>
<organism evidence="2 3">
    <name type="scientific">Pseudonocardia bannensis</name>
    <dbReference type="NCBI Taxonomy" id="630973"/>
    <lineage>
        <taxon>Bacteria</taxon>
        <taxon>Bacillati</taxon>
        <taxon>Actinomycetota</taxon>
        <taxon>Actinomycetes</taxon>
        <taxon>Pseudonocardiales</taxon>
        <taxon>Pseudonocardiaceae</taxon>
        <taxon>Pseudonocardia</taxon>
    </lineage>
</organism>
<evidence type="ECO:0000313" key="3">
    <source>
        <dbReference type="Proteomes" id="UP000586918"/>
    </source>
</evidence>
<name>A0A848DRF9_9PSEU</name>
<evidence type="ECO:0000313" key="2">
    <source>
        <dbReference type="EMBL" id="NMH94971.1"/>
    </source>
</evidence>
<proteinExistence type="predicted"/>
<dbReference type="EMBL" id="JAAXKZ010000145">
    <property type="protein sequence ID" value="NMH94971.1"/>
    <property type="molecule type" value="Genomic_DNA"/>
</dbReference>
<gene>
    <name evidence="2" type="ORF">HF519_26080</name>
</gene>
<dbReference type="Proteomes" id="UP000586918">
    <property type="component" value="Unassembled WGS sequence"/>
</dbReference>